<reference evidence="1 2" key="1">
    <citation type="journal article" date="2019" name="Genome Biol. Evol.">
        <title>Insights into the evolution of the New World diploid cottons (Gossypium, subgenus Houzingenia) based on genome sequencing.</title>
        <authorList>
            <person name="Grover C.E."/>
            <person name="Arick M.A. 2nd"/>
            <person name="Thrash A."/>
            <person name="Conover J.L."/>
            <person name="Sanders W.S."/>
            <person name="Peterson D.G."/>
            <person name="Frelichowski J.E."/>
            <person name="Scheffler J.A."/>
            <person name="Scheffler B.E."/>
            <person name="Wendel J.F."/>
        </authorList>
    </citation>
    <scope>NUCLEOTIDE SEQUENCE [LARGE SCALE GENOMIC DNA]</scope>
    <source>
        <strain evidence="1">0</strain>
        <tissue evidence="1">Leaf</tissue>
    </source>
</reference>
<comment type="caution">
    <text evidence="1">The sequence shown here is derived from an EMBL/GenBank/DDBJ whole genome shotgun (WGS) entry which is preliminary data.</text>
</comment>
<protein>
    <recommendedName>
        <fullName evidence="3">RNase H type-1 domain-containing protein</fullName>
    </recommendedName>
</protein>
<accession>A0A7J9IFI6</accession>
<dbReference type="OrthoDB" id="995524at2759"/>
<dbReference type="AlphaFoldDB" id="A0A7J9IFI6"/>
<sequence>MFGGQAILTRQSAITGLMKAQQKPKTPVKDYMITLMGYFVEVMDNKDFVGFWAAYNLGSKNLMLTQLMKKLQSYDLMLNNSQPIQRVEENIVVASSLKEKGKCNKKGKAKARNKHVMEGISTTRQSSIAKILSMIEELRVLNENLPVPKAVGSDCWRPPQDPWVKLNFDAAYKIQTNKSCSGFIIRNGRGKVMGSGVTHHGNISDTFMAE</sequence>
<gene>
    <name evidence="1" type="ORF">Gohar_019817</name>
</gene>
<organism evidence="1 2">
    <name type="scientific">Gossypium harknessii</name>
    <dbReference type="NCBI Taxonomy" id="34285"/>
    <lineage>
        <taxon>Eukaryota</taxon>
        <taxon>Viridiplantae</taxon>
        <taxon>Streptophyta</taxon>
        <taxon>Embryophyta</taxon>
        <taxon>Tracheophyta</taxon>
        <taxon>Spermatophyta</taxon>
        <taxon>Magnoliopsida</taxon>
        <taxon>eudicotyledons</taxon>
        <taxon>Gunneridae</taxon>
        <taxon>Pentapetalae</taxon>
        <taxon>rosids</taxon>
        <taxon>malvids</taxon>
        <taxon>Malvales</taxon>
        <taxon>Malvaceae</taxon>
        <taxon>Malvoideae</taxon>
        <taxon>Gossypium</taxon>
    </lineage>
</organism>
<proteinExistence type="predicted"/>
<dbReference type="Proteomes" id="UP000593560">
    <property type="component" value="Unassembled WGS sequence"/>
</dbReference>
<evidence type="ECO:0008006" key="3">
    <source>
        <dbReference type="Google" id="ProtNLM"/>
    </source>
</evidence>
<evidence type="ECO:0000313" key="2">
    <source>
        <dbReference type="Proteomes" id="UP000593560"/>
    </source>
</evidence>
<feature type="non-terminal residue" evidence="1">
    <location>
        <position position="1"/>
    </location>
</feature>
<keyword evidence="2" id="KW-1185">Reference proteome</keyword>
<name>A0A7J9IFI6_9ROSI</name>
<dbReference type="EMBL" id="JABFAD010334403">
    <property type="protein sequence ID" value="MBA0820364.1"/>
    <property type="molecule type" value="Genomic_DNA"/>
</dbReference>
<evidence type="ECO:0000313" key="1">
    <source>
        <dbReference type="EMBL" id="MBA0820364.1"/>
    </source>
</evidence>